<dbReference type="PRINTS" id="PR00455">
    <property type="entry name" value="HTHTETR"/>
</dbReference>
<keyword evidence="1" id="KW-0805">Transcription regulation</keyword>
<evidence type="ECO:0000256" key="4">
    <source>
        <dbReference type="PROSITE-ProRule" id="PRU00335"/>
    </source>
</evidence>
<dbReference type="InterPro" id="IPR011075">
    <property type="entry name" value="TetR_C"/>
</dbReference>
<dbReference type="PANTHER" id="PTHR47506">
    <property type="entry name" value="TRANSCRIPTIONAL REGULATORY PROTEIN"/>
    <property type="match status" value="1"/>
</dbReference>
<evidence type="ECO:0000256" key="3">
    <source>
        <dbReference type="ARBA" id="ARBA00023163"/>
    </source>
</evidence>
<reference evidence="6 7" key="1">
    <citation type="journal article" date="2019" name="Emerg. Microbes Infect.">
        <title>Comprehensive subspecies identification of 175 nontuberculous mycobacteria species based on 7547 genomic profiles.</title>
        <authorList>
            <person name="Matsumoto Y."/>
            <person name="Kinjo T."/>
            <person name="Motooka D."/>
            <person name="Nabeya D."/>
            <person name="Jung N."/>
            <person name="Uechi K."/>
            <person name="Horii T."/>
            <person name="Iida T."/>
            <person name="Fujita J."/>
            <person name="Nakamura S."/>
        </authorList>
    </citation>
    <scope>NUCLEOTIDE SEQUENCE [LARGE SCALE GENOMIC DNA]</scope>
    <source>
        <strain evidence="6 7">JCM 6376</strain>
    </source>
</reference>
<dbReference type="KEGG" id="maic:MAIC_46960"/>
<dbReference type="Pfam" id="PF16925">
    <property type="entry name" value="TetR_C_13"/>
    <property type="match status" value="1"/>
</dbReference>
<protein>
    <submittedName>
        <fullName evidence="6">TetR family transcriptional regulator</fullName>
    </submittedName>
</protein>
<evidence type="ECO:0000256" key="1">
    <source>
        <dbReference type="ARBA" id="ARBA00023015"/>
    </source>
</evidence>
<evidence type="ECO:0000259" key="5">
    <source>
        <dbReference type="PROSITE" id="PS50977"/>
    </source>
</evidence>
<keyword evidence="7" id="KW-1185">Reference proteome</keyword>
<dbReference type="Proteomes" id="UP000467327">
    <property type="component" value="Chromosome"/>
</dbReference>
<organism evidence="6 7">
    <name type="scientific">Mycolicibacterium aichiense</name>
    <dbReference type="NCBI Taxonomy" id="1799"/>
    <lineage>
        <taxon>Bacteria</taxon>
        <taxon>Bacillati</taxon>
        <taxon>Actinomycetota</taxon>
        <taxon>Actinomycetes</taxon>
        <taxon>Mycobacteriales</taxon>
        <taxon>Mycobacteriaceae</taxon>
        <taxon>Mycolicibacterium</taxon>
    </lineage>
</organism>
<dbReference type="PROSITE" id="PS50977">
    <property type="entry name" value="HTH_TETR_2"/>
    <property type="match status" value="1"/>
</dbReference>
<evidence type="ECO:0000313" key="7">
    <source>
        <dbReference type="Proteomes" id="UP000467327"/>
    </source>
</evidence>
<dbReference type="Pfam" id="PF00440">
    <property type="entry name" value="TetR_N"/>
    <property type="match status" value="1"/>
</dbReference>
<gene>
    <name evidence="6" type="ORF">MAIC_46960</name>
</gene>
<dbReference type="InterPro" id="IPR036271">
    <property type="entry name" value="Tet_transcr_reg_TetR-rel_C_sf"/>
</dbReference>
<dbReference type="PANTHER" id="PTHR47506:SF6">
    <property type="entry name" value="HTH-TYPE TRANSCRIPTIONAL REPRESSOR NEMR"/>
    <property type="match status" value="1"/>
</dbReference>
<dbReference type="AlphaFoldDB" id="A0AAD1HSF5"/>
<dbReference type="Gene3D" id="1.10.357.10">
    <property type="entry name" value="Tetracycline Repressor, domain 2"/>
    <property type="match status" value="1"/>
</dbReference>
<keyword evidence="3" id="KW-0804">Transcription</keyword>
<dbReference type="InterPro" id="IPR001647">
    <property type="entry name" value="HTH_TetR"/>
</dbReference>
<keyword evidence="2 4" id="KW-0238">DNA-binding</keyword>
<evidence type="ECO:0000313" key="6">
    <source>
        <dbReference type="EMBL" id="BBX09893.1"/>
    </source>
</evidence>
<sequence length="214" mass="23417">MGKAQFTDGSKAVRMTTQQEAALSHKERLFRAGAKLFYENGFHGTTIDSVLAEAGVPKGSFYHHFGSKDAFGQAVLNRYMGFQGELVATWAARTDLSTADKVTGYYRDMSQVFVKSGFQTACLTGKFSTEVAATSDVFRPQLADQIEGWKVRLSSLFASGQERGDVRTDRAAEDLADVVLALIQGSFVLTLSTRDEHTLTAVCDAIRQLIEPLT</sequence>
<accession>A0AAD1HSF5</accession>
<name>A0AAD1HSF5_9MYCO</name>
<feature type="domain" description="HTH tetR-type" evidence="5">
    <location>
        <begin position="23"/>
        <end position="83"/>
    </location>
</feature>
<dbReference type="SUPFAM" id="SSF48498">
    <property type="entry name" value="Tetracyclin repressor-like, C-terminal domain"/>
    <property type="match status" value="1"/>
</dbReference>
<proteinExistence type="predicted"/>
<dbReference type="EMBL" id="AP022561">
    <property type="protein sequence ID" value="BBX09893.1"/>
    <property type="molecule type" value="Genomic_DNA"/>
</dbReference>
<feature type="DNA-binding region" description="H-T-H motif" evidence="4">
    <location>
        <begin position="46"/>
        <end position="65"/>
    </location>
</feature>
<dbReference type="SUPFAM" id="SSF46689">
    <property type="entry name" value="Homeodomain-like"/>
    <property type="match status" value="1"/>
</dbReference>
<dbReference type="InterPro" id="IPR009057">
    <property type="entry name" value="Homeodomain-like_sf"/>
</dbReference>
<evidence type="ECO:0000256" key="2">
    <source>
        <dbReference type="ARBA" id="ARBA00023125"/>
    </source>
</evidence>
<dbReference type="GO" id="GO:0003677">
    <property type="term" value="F:DNA binding"/>
    <property type="evidence" value="ECO:0007669"/>
    <property type="project" value="UniProtKB-UniRule"/>
</dbReference>